<organism evidence="1">
    <name type="scientific">Arundo donax</name>
    <name type="common">Giant reed</name>
    <name type="synonym">Donax arundinaceus</name>
    <dbReference type="NCBI Taxonomy" id="35708"/>
    <lineage>
        <taxon>Eukaryota</taxon>
        <taxon>Viridiplantae</taxon>
        <taxon>Streptophyta</taxon>
        <taxon>Embryophyta</taxon>
        <taxon>Tracheophyta</taxon>
        <taxon>Spermatophyta</taxon>
        <taxon>Magnoliopsida</taxon>
        <taxon>Liliopsida</taxon>
        <taxon>Poales</taxon>
        <taxon>Poaceae</taxon>
        <taxon>PACMAD clade</taxon>
        <taxon>Arundinoideae</taxon>
        <taxon>Arundineae</taxon>
        <taxon>Arundo</taxon>
    </lineage>
</organism>
<reference evidence="1" key="1">
    <citation type="submission" date="2014-09" db="EMBL/GenBank/DDBJ databases">
        <authorList>
            <person name="Magalhaes I.L.F."/>
            <person name="Oliveira U."/>
            <person name="Santos F.R."/>
            <person name="Vidigal T.H.D.A."/>
            <person name="Brescovit A.D."/>
            <person name="Santos A.J."/>
        </authorList>
    </citation>
    <scope>NUCLEOTIDE SEQUENCE</scope>
    <source>
        <tissue evidence="1">Shoot tissue taken approximately 20 cm above the soil surface</tissue>
    </source>
</reference>
<reference evidence="1" key="2">
    <citation type="journal article" date="2015" name="Data Brief">
        <title>Shoot transcriptome of the giant reed, Arundo donax.</title>
        <authorList>
            <person name="Barrero R.A."/>
            <person name="Guerrero F.D."/>
            <person name="Moolhuijzen P."/>
            <person name="Goolsby J.A."/>
            <person name="Tidwell J."/>
            <person name="Bellgard S.E."/>
            <person name="Bellgard M.I."/>
        </authorList>
    </citation>
    <scope>NUCLEOTIDE SEQUENCE</scope>
    <source>
        <tissue evidence="1">Shoot tissue taken approximately 20 cm above the soil surface</tissue>
    </source>
</reference>
<proteinExistence type="predicted"/>
<dbReference type="EMBL" id="GBRH01233019">
    <property type="protein sequence ID" value="JAD64876.1"/>
    <property type="molecule type" value="Transcribed_RNA"/>
</dbReference>
<sequence>MVLSIVGGDTVFIQSSLQTNLLLIYIVSFRDQY</sequence>
<accession>A0A0A9BNC2</accession>
<name>A0A0A9BNC2_ARUDO</name>
<protein>
    <submittedName>
        <fullName evidence="1">Uncharacterized protein</fullName>
    </submittedName>
</protein>
<dbReference type="AlphaFoldDB" id="A0A0A9BNC2"/>
<evidence type="ECO:0000313" key="1">
    <source>
        <dbReference type="EMBL" id="JAD64876.1"/>
    </source>
</evidence>